<dbReference type="OrthoDB" id="4425096at2"/>
<evidence type="ECO:0000313" key="2">
    <source>
        <dbReference type="Proteomes" id="UP000244989"/>
    </source>
</evidence>
<dbReference type="AlphaFoldDB" id="A0A2U1T706"/>
<dbReference type="EMBL" id="QEEZ01000008">
    <property type="protein sequence ID" value="PWC01763.1"/>
    <property type="molecule type" value="Genomic_DNA"/>
</dbReference>
<reference evidence="2" key="1">
    <citation type="submission" date="2018-04" db="EMBL/GenBank/DDBJ databases">
        <authorList>
            <person name="Liu S."/>
            <person name="Wang Z."/>
            <person name="Li J."/>
        </authorList>
    </citation>
    <scope>NUCLEOTIDE SEQUENCE [LARGE SCALE GENOMIC DNA]</scope>
    <source>
        <strain evidence="2">2189</strain>
    </source>
</reference>
<accession>A0A2U1T706</accession>
<gene>
    <name evidence="1" type="ORF">DF222_05365</name>
</gene>
<dbReference type="RefSeq" id="WP_108430941.1">
    <property type="nucleotide sequence ID" value="NZ_QEEZ01000008.1"/>
</dbReference>
<name>A0A2U1T706_9CORY</name>
<sequence>MRGTTVRKDLSGLTRLEQIDELRARMAAVTGEPAKGAATPVESPAEYALEVGLPAPLPRRGITECSECPALAVELIRQVTAAGGYVGVIGWADLSFAAVEHLDQVITIPDPGSDPLGIASILVEGLDLVILHSAVEMNLSPVRVRPLAGRLRRGQAALVLVGWKAPSPALTIDAHVSAYRGIGRGTGRITGYDIDVTVADKTHRQHATYGVGQRPRLRAV</sequence>
<keyword evidence="2" id="KW-1185">Reference proteome</keyword>
<comment type="caution">
    <text evidence="1">The sequence shown here is derived from an EMBL/GenBank/DDBJ whole genome shotgun (WGS) entry which is preliminary data.</text>
</comment>
<evidence type="ECO:0000313" key="1">
    <source>
        <dbReference type="EMBL" id="PWC01763.1"/>
    </source>
</evidence>
<organism evidence="1 2">
    <name type="scientific">Corynebacterium yudongzhengii</name>
    <dbReference type="NCBI Taxonomy" id="2080740"/>
    <lineage>
        <taxon>Bacteria</taxon>
        <taxon>Bacillati</taxon>
        <taxon>Actinomycetota</taxon>
        <taxon>Actinomycetes</taxon>
        <taxon>Mycobacteriales</taxon>
        <taxon>Corynebacteriaceae</taxon>
        <taxon>Corynebacterium</taxon>
    </lineage>
</organism>
<dbReference type="Proteomes" id="UP000244989">
    <property type="component" value="Unassembled WGS sequence"/>
</dbReference>
<protein>
    <submittedName>
        <fullName evidence="1">Uncharacterized protein</fullName>
    </submittedName>
</protein>
<dbReference type="KEGG" id="cyz:C3B44_02280"/>
<proteinExistence type="predicted"/>